<organism evidence="1 2">
    <name type="scientific">Corynebacterium poyangense</name>
    <dbReference type="NCBI Taxonomy" id="2684405"/>
    <lineage>
        <taxon>Bacteria</taxon>
        <taxon>Bacillati</taxon>
        <taxon>Actinomycetota</taxon>
        <taxon>Actinomycetes</taxon>
        <taxon>Mycobacteriales</taxon>
        <taxon>Corynebacteriaceae</taxon>
        <taxon>Corynebacterium</taxon>
    </lineage>
</organism>
<dbReference type="KEGG" id="cpoy:GP475_08900"/>
<name>A0A7H0SQB9_9CORY</name>
<gene>
    <name evidence="1" type="ORF">GP475_08900</name>
</gene>
<sequence>MTWTREKIKEYLTLCNTKVAQPDLRGEDLSDLYLTGINFFGANLRGANLSRSILNECSFINCDLSGADLSKVNAISAHFTHANLDHADLTWANFKGADFYLANLTWAFLDKTSLELAKLNALKIAIQDRFKLVMYPTLDGWMIYADGELATTLEILLEIAKGEMENRPIPGREAQMEELLALAPYLELFSKKYHHFLTAIQEAWSKND</sequence>
<evidence type="ECO:0008006" key="3">
    <source>
        <dbReference type="Google" id="ProtNLM"/>
    </source>
</evidence>
<dbReference type="Proteomes" id="UP000516320">
    <property type="component" value="Chromosome"/>
</dbReference>
<keyword evidence="2" id="KW-1185">Reference proteome</keyword>
<dbReference type="Gene3D" id="2.160.20.80">
    <property type="entry name" value="E3 ubiquitin-protein ligase SopA"/>
    <property type="match status" value="1"/>
</dbReference>
<dbReference type="RefSeq" id="WP_187974058.1">
    <property type="nucleotide sequence ID" value="NZ_CP046884.1"/>
</dbReference>
<dbReference type="InterPro" id="IPR051082">
    <property type="entry name" value="Pentapeptide-BTB/POZ_domain"/>
</dbReference>
<dbReference type="InterPro" id="IPR001646">
    <property type="entry name" value="5peptide_repeat"/>
</dbReference>
<dbReference type="AlphaFoldDB" id="A0A7H0SQB9"/>
<reference evidence="1 2" key="1">
    <citation type="submission" date="2019-12" db="EMBL/GenBank/DDBJ databases">
        <title>Corynebacterium sp. nov., isolated from feces of the Anser Albifrons in China.</title>
        <authorList>
            <person name="Liu Q."/>
        </authorList>
    </citation>
    <scope>NUCLEOTIDE SEQUENCE [LARGE SCALE GENOMIC DNA]</scope>
    <source>
        <strain evidence="1 2">4H37-19</strain>
    </source>
</reference>
<accession>A0A7H0SQB9</accession>
<dbReference type="SUPFAM" id="SSF141571">
    <property type="entry name" value="Pentapeptide repeat-like"/>
    <property type="match status" value="1"/>
</dbReference>
<evidence type="ECO:0000313" key="2">
    <source>
        <dbReference type="Proteomes" id="UP000516320"/>
    </source>
</evidence>
<evidence type="ECO:0000313" key="1">
    <source>
        <dbReference type="EMBL" id="QNQ90744.1"/>
    </source>
</evidence>
<dbReference type="PANTHER" id="PTHR14136">
    <property type="entry name" value="BTB_POZ DOMAIN-CONTAINING PROTEIN KCTD9"/>
    <property type="match status" value="1"/>
</dbReference>
<dbReference type="PANTHER" id="PTHR14136:SF17">
    <property type="entry name" value="BTB_POZ DOMAIN-CONTAINING PROTEIN KCTD9"/>
    <property type="match status" value="1"/>
</dbReference>
<protein>
    <recommendedName>
        <fullName evidence="3">Pentapeptide repeat-containing protein</fullName>
    </recommendedName>
</protein>
<dbReference type="EMBL" id="CP046884">
    <property type="protein sequence ID" value="QNQ90744.1"/>
    <property type="molecule type" value="Genomic_DNA"/>
</dbReference>
<dbReference type="Pfam" id="PF00805">
    <property type="entry name" value="Pentapeptide"/>
    <property type="match status" value="1"/>
</dbReference>
<proteinExistence type="predicted"/>